<accession>A0A7X2D110</accession>
<proteinExistence type="predicted"/>
<organism evidence="1 2">
    <name type="scientific">Lactococcus hircilactis</name>
    <dbReference type="NCBI Taxonomy" id="1494462"/>
    <lineage>
        <taxon>Bacteria</taxon>
        <taxon>Bacillati</taxon>
        <taxon>Bacillota</taxon>
        <taxon>Bacilli</taxon>
        <taxon>Lactobacillales</taxon>
        <taxon>Streptococcaceae</taxon>
        <taxon>Lactococcus</taxon>
    </lineage>
</organism>
<dbReference type="Proteomes" id="UP000439550">
    <property type="component" value="Unassembled WGS sequence"/>
</dbReference>
<keyword evidence="2" id="KW-1185">Reference proteome</keyword>
<sequence>MMSFTTDFSQVQEHPEFKAQPYEMIVYDAREETNKNGKTCVLIDYVVRNDVRQEMQNMHLWSRQYKMSDNKYHNGILMGKAKALGIQEGRQYADFDAFLKDFVNKTAKVTVKLGDFGPEARFVNPSALPECHHVWKEKLESAKADEIEKDDLPF</sequence>
<dbReference type="AlphaFoldDB" id="A0A7X2D110"/>
<comment type="caution">
    <text evidence="1">The sequence shown here is derived from an EMBL/GenBank/DDBJ whole genome shotgun (WGS) entry which is preliminary data.</text>
</comment>
<dbReference type="EMBL" id="WITJ01000022">
    <property type="protein sequence ID" value="MQW40524.1"/>
    <property type="molecule type" value="Genomic_DNA"/>
</dbReference>
<protein>
    <submittedName>
        <fullName evidence="1">DUF669 domain-containing protein</fullName>
    </submittedName>
</protein>
<gene>
    <name evidence="1" type="ORF">GHI93_11395</name>
</gene>
<dbReference type="Pfam" id="PF05037">
    <property type="entry name" value="DUF669"/>
    <property type="match status" value="1"/>
</dbReference>
<evidence type="ECO:0000313" key="2">
    <source>
        <dbReference type="Proteomes" id="UP000439550"/>
    </source>
</evidence>
<reference evidence="1 2" key="1">
    <citation type="submission" date="2019-10" db="EMBL/GenBank/DDBJ databases">
        <authorList>
            <person name="Dong K."/>
        </authorList>
    </citation>
    <scope>NUCLEOTIDE SEQUENCE [LARGE SCALE GENOMIC DNA]</scope>
    <source>
        <strain evidence="1 2">DSM 28960</strain>
    </source>
</reference>
<evidence type="ECO:0000313" key="1">
    <source>
        <dbReference type="EMBL" id="MQW40524.1"/>
    </source>
</evidence>
<dbReference type="InterPro" id="IPR007731">
    <property type="entry name" value="DUF669"/>
</dbReference>
<name>A0A7X2D110_9LACT</name>